<evidence type="ECO:0000313" key="2">
    <source>
        <dbReference type="Proteomes" id="UP000765509"/>
    </source>
</evidence>
<dbReference type="AlphaFoldDB" id="A0A9Q3EGS7"/>
<name>A0A9Q3EGS7_9BASI</name>
<protein>
    <submittedName>
        <fullName evidence="1">Uncharacterized protein</fullName>
    </submittedName>
</protein>
<accession>A0A9Q3EGS7</accession>
<reference evidence="1" key="1">
    <citation type="submission" date="2021-03" db="EMBL/GenBank/DDBJ databases">
        <title>Draft genome sequence of rust myrtle Austropuccinia psidii MF-1, a brazilian biotype.</title>
        <authorList>
            <person name="Quecine M.C."/>
            <person name="Pachon D.M.R."/>
            <person name="Bonatelli M.L."/>
            <person name="Correr F.H."/>
            <person name="Franceschini L.M."/>
            <person name="Leite T.F."/>
            <person name="Margarido G.R.A."/>
            <person name="Almeida C.A."/>
            <person name="Ferrarezi J.A."/>
            <person name="Labate C.A."/>
        </authorList>
    </citation>
    <scope>NUCLEOTIDE SEQUENCE</scope>
    <source>
        <strain evidence="1">MF-1</strain>
    </source>
</reference>
<evidence type="ECO:0000313" key="1">
    <source>
        <dbReference type="EMBL" id="MBW0518855.1"/>
    </source>
</evidence>
<dbReference type="EMBL" id="AVOT02026921">
    <property type="protein sequence ID" value="MBW0518855.1"/>
    <property type="molecule type" value="Genomic_DNA"/>
</dbReference>
<gene>
    <name evidence="1" type="ORF">O181_058570</name>
</gene>
<comment type="caution">
    <text evidence="1">The sequence shown here is derived from an EMBL/GenBank/DDBJ whole genome shotgun (WGS) entry which is preliminary data.</text>
</comment>
<sequence>MRTFQLVSLNLRWLRRNPWRNLLASPHFNFFTLTNFPSPLLQPSPACPATPHSFIIIDDMPVRSPLLPRFLPGRSQPPPHPWRKALLIPMMRLGRNLPTCNQH</sequence>
<keyword evidence="2" id="KW-1185">Reference proteome</keyword>
<organism evidence="1 2">
    <name type="scientific">Austropuccinia psidii MF-1</name>
    <dbReference type="NCBI Taxonomy" id="1389203"/>
    <lineage>
        <taxon>Eukaryota</taxon>
        <taxon>Fungi</taxon>
        <taxon>Dikarya</taxon>
        <taxon>Basidiomycota</taxon>
        <taxon>Pucciniomycotina</taxon>
        <taxon>Pucciniomycetes</taxon>
        <taxon>Pucciniales</taxon>
        <taxon>Sphaerophragmiaceae</taxon>
        <taxon>Austropuccinia</taxon>
    </lineage>
</organism>
<dbReference type="Proteomes" id="UP000765509">
    <property type="component" value="Unassembled WGS sequence"/>
</dbReference>
<proteinExistence type="predicted"/>